<keyword evidence="1" id="KW-0472">Membrane</keyword>
<dbReference type="RefSeq" id="WP_130599212.1">
    <property type="nucleotide sequence ID" value="NZ_CP034759.1"/>
</dbReference>
<feature type="transmembrane region" description="Helical" evidence="1">
    <location>
        <begin position="391"/>
        <end position="411"/>
    </location>
</feature>
<reference evidence="2 3" key="1">
    <citation type="submission" date="2018-12" db="EMBL/GenBank/DDBJ databases">
        <title>Complete genome of Litorilituus sediminis.</title>
        <authorList>
            <person name="Liu A."/>
            <person name="Rong J."/>
        </authorList>
    </citation>
    <scope>NUCLEOTIDE SEQUENCE [LARGE SCALE GENOMIC DNA]</scope>
    <source>
        <strain evidence="2 3">JCM 17549</strain>
    </source>
</reference>
<proteinExistence type="predicted"/>
<dbReference type="AlphaFoldDB" id="A0A4P6P5L4"/>
<name>A0A4P6P5L4_9GAMM</name>
<dbReference type="PANTHER" id="PTHR34219">
    <property type="entry name" value="IRON-REGULATED INNER MEMBRANE PROTEIN-RELATED"/>
    <property type="match status" value="1"/>
</dbReference>
<organism evidence="2 3">
    <name type="scientific">Litorilituus sediminis</name>
    <dbReference type="NCBI Taxonomy" id="718192"/>
    <lineage>
        <taxon>Bacteria</taxon>
        <taxon>Pseudomonadati</taxon>
        <taxon>Pseudomonadota</taxon>
        <taxon>Gammaproteobacteria</taxon>
        <taxon>Alteromonadales</taxon>
        <taxon>Colwelliaceae</taxon>
        <taxon>Litorilituus</taxon>
    </lineage>
</organism>
<evidence type="ECO:0000313" key="3">
    <source>
        <dbReference type="Proteomes" id="UP000290244"/>
    </source>
</evidence>
<keyword evidence="1" id="KW-1133">Transmembrane helix</keyword>
<dbReference type="PANTHER" id="PTHR34219:SF9">
    <property type="entry name" value="IRON-REGULATED INNER MEMBRANE PROTEIN"/>
    <property type="match status" value="1"/>
</dbReference>
<keyword evidence="3" id="KW-1185">Reference proteome</keyword>
<sequence length="540" mass="60475">MKIRGDIIRTYQSIHTWTGIITGLVLFIGFYAGSLTMFKPAIEQWATPTVQELLQIPAIKLDQLINEAAKQQEKVKQGFIINFDENSSPMMWYEKGGGRGLRLDDQLKHATLNEYDQLVSYQGEKNMLGSLIDQLHRTAGIVGKVGHEDLGVLILGIAAGLYFLALISGVIFLLPTLVKSLFALRQNKGASRFWLDSHNLIGVVSLPFHFIIAWTAVVFALHDPFYGGLSVVYGDKPLFERAAPGKTSYDFSSLPPMQQYIDKVAELAPNHTLHLLDFSRLDTTSPSLAIEVKANDQLMRGGYSDIIYMNPFTMEVEYSTVYNEHNSNYGPIVTSFFGLHFGNYAGNLGRWVYFIMGLLGAFLFYSGNLLWLEKRRKKQQQQSKSSKVMAALTIGVCFGSILGVVVSMLASKWLYIYSTQTNIYYLYLYYVSFFAAIGYCLWRGAARGAIHIQLCLAFACLAIVATTIAGYLLPHLELASTFQQKNYFVELIAFVFAMLFFVSAKKTKKRATQGDKHSVWAIAPDKAKQVNQAIEVNTTT</sequence>
<feature type="transmembrane region" description="Helical" evidence="1">
    <location>
        <begin position="423"/>
        <end position="442"/>
    </location>
</feature>
<dbReference type="EMBL" id="CP034759">
    <property type="protein sequence ID" value="QBG34727.1"/>
    <property type="molecule type" value="Genomic_DNA"/>
</dbReference>
<feature type="transmembrane region" description="Helical" evidence="1">
    <location>
        <begin position="351"/>
        <end position="371"/>
    </location>
</feature>
<feature type="transmembrane region" description="Helical" evidence="1">
    <location>
        <begin position="199"/>
        <end position="221"/>
    </location>
</feature>
<protein>
    <submittedName>
        <fullName evidence="2">PepSY domain-containing protein</fullName>
    </submittedName>
</protein>
<feature type="transmembrane region" description="Helical" evidence="1">
    <location>
        <begin position="454"/>
        <end position="474"/>
    </location>
</feature>
<dbReference type="OrthoDB" id="9776609at2"/>
<keyword evidence="1" id="KW-0812">Transmembrane</keyword>
<dbReference type="Pfam" id="PF03929">
    <property type="entry name" value="PepSY_TM"/>
    <property type="match status" value="1"/>
</dbReference>
<feature type="transmembrane region" description="Helical" evidence="1">
    <location>
        <begin position="152"/>
        <end position="178"/>
    </location>
</feature>
<accession>A0A4P6P5L4</accession>
<dbReference type="InterPro" id="IPR005625">
    <property type="entry name" value="PepSY-ass_TM"/>
</dbReference>
<evidence type="ECO:0000313" key="2">
    <source>
        <dbReference type="EMBL" id="QBG34727.1"/>
    </source>
</evidence>
<dbReference type="Proteomes" id="UP000290244">
    <property type="component" value="Chromosome"/>
</dbReference>
<gene>
    <name evidence="2" type="ORF">EMK97_02720</name>
</gene>
<feature type="transmembrane region" description="Helical" evidence="1">
    <location>
        <begin position="12"/>
        <end position="32"/>
    </location>
</feature>
<feature type="transmembrane region" description="Helical" evidence="1">
    <location>
        <begin position="486"/>
        <end position="504"/>
    </location>
</feature>
<evidence type="ECO:0000256" key="1">
    <source>
        <dbReference type="SAM" id="Phobius"/>
    </source>
</evidence>
<dbReference type="KEGG" id="lsd:EMK97_02720"/>